<dbReference type="InterPro" id="IPR013114">
    <property type="entry name" value="FabA_FabZ"/>
</dbReference>
<reference evidence="2 3" key="2">
    <citation type="journal article" date="2009" name="BMC Microbiol.">
        <title>The genome sequence of Geobacter metallireducens: features of metabolism, physiology and regulation common and dissimilar to Geobacter sulfurreducens.</title>
        <authorList>
            <person name="Aklujkar M."/>
            <person name="Krushkal J."/>
            <person name="DiBartolo G."/>
            <person name="Lapidus A."/>
            <person name="Land M.L."/>
            <person name="Lovley D.R."/>
        </authorList>
    </citation>
    <scope>NUCLEOTIDE SEQUENCE [LARGE SCALE GENOMIC DNA]</scope>
    <source>
        <strain evidence="3">ATCC 53774 / DSM 7210 / GS-15</strain>
    </source>
</reference>
<reference evidence="2 3" key="1">
    <citation type="submission" date="2005-10" db="EMBL/GenBank/DDBJ databases">
        <title>Complete sequence of Geobacter metallireducens GS-15.</title>
        <authorList>
            <consortium name="US DOE Joint Genome Institute"/>
            <person name="Copeland A."/>
            <person name="Lucas S."/>
            <person name="Lapidus A."/>
            <person name="Barry K."/>
            <person name="Detter J.C."/>
            <person name="Glavina T."/>
            <person name="Hammon N."/>
            <person name="Israni S."/>
            <person name="Pitluck S."/>
            <person name="Di Bartolo G."/>
            <person name="Chain P."/>
            <person name="Schmutz J."/>
            <person name="Larimer F."/>
            <person name="Land M."/>
            <person name="Kyrpides N."/>
            <person name="Ivanova N."/>
            <person name="Richardson P."/>
        </authorList>
    </citation>
    <scope>NUCLEOTIDE SEQUENCE [LARGE SCALE GENOMIC DNA]</scope>
    <source>
        <strain evidence="3">ATCC 53774 / DSM 7210 / GS-15</strain>
    </source>
</reference>
<dbReference type="PANTHER" id="PTHR30272:SF1">
    <property type="entry name" value="3-HYDROXYACYL-[ACYL-CARRIER-PROTEIN] DEHYDRATASE"/>
    <property type="match status" value="1"/>
</dbReference>
<proteinExistence type="predicted"/>
<dbReference type="SUPFAM" id="SSF54637">
    <property type="entry name" value="Thioesterase/thiol ester dehydrase-isomerase"/>
    <property type="match status" value="1"/>
</dbReference>
<dbReference type="Gene3D" id="3.10.129.10">
    <property type="entry name" value="Hotdog Thioesterase"/>
    <property type="match status" value="1"/>
</dbReference>
<dbReference type="eggNOG" id="COG0764">
    <property type="taxonomic scope" value="Bacteria"/>
</dbReference>
<evidence type="ECO:0000313" key="3">
    <source>
        <dbReference type="Proteomes" id="UP000007073"/>
    </source>
</evidence>
<dbReference type="PANTHER" id="PTHR30272">
    <property type="entry name" value="3-HYDROXYACYL-[ACYL-CARRIER-PROTEIN] DEHYDRATASE"/>
    <property type="match status" value="1"/>
</dbReference>
<dbReference type="EMBL" id="CP000148">
    <property type="protein sequence ID" value="ABB31928.2"/>
    <property type="molecule type" value="Genomic_DNA"/>
</dbReference>
<dbReference type="KEGG" id="gme:Gmet_1697"/>
<keyword evidence="1" id="KW-0456">Lyase</keyword>
<accession>Q39UZ6</accession>
<dbReference type="Pfam" id="PF07977">
    <property type="entry name" value="FabA"/>
    <property type="match status" value="1"/>
</dbReference>
<name>Q39UZ6_GEOMG</name>
<sequence length="128" mass="13466">MFNPNPEAYLPHRRPFLLLDRIVALQPGETATAAISVTGGTRHFPDVLLIEAMAQLGGIAAGHEEGEGGFLAAIDRATFIGSASAGDLLEVTVRVIKSFGRLHLLEGEVSVEGRVLATAGFTLGMGRI</sequence>
<dbReference type="AlphaFoldDB" id="Q39UZ6"/>
<dbReference type="GO" id="GO:0016829">
    <property type="term" value="F:lyase activity"/>
    <property type="evidence" value="ECO:0007669"/>
    <property type="project" value="UniProtKB-KW"/>
</dbReference>
<gene>
    <name evidence="2" type="primary">fabZ-1</name>
    <name evidence="2" type="ordered locus">Gmet_1697</name>
</gene>
<dbReference type="InterPro" id="IPR029069">
    <property type="entry name" value="HotDog_dom_sf"/>
</dbReference>
<evidence type="ECO:0000256" key="1">
    <source>
        <dbReference type="ARBA" id="ARBA00023239"/>
    </source>
</evidence>
<dbReference type="Proteomes" id="UP000007073">
    <property type="component" value="Chromosome"/>
</dbReference>
<dbReference type="STRING" id="269799.Gmet_1697"/>
<protein>
    <submittedName>
        <fullName evidence="2">(3R)-hydroxyacyl-(Acyl carrier protein) dehydratase</fullName>
    </submittedName>
</protein>
<dbReference type="HOGENOM" id="CLU_078912_3_0_7"/>
<evidence type="ECO:0000313" key="2">
    <source>
        <dbReference type="EMBL" id="ABB31928.2"/>
    </source>
</evidence>
<organism evidence="2 3">
    <name type="scientific">Geobacter metallireducens (strain ATCC 53774 / DSM 7210 / GS-15)</name>
    <dbReference type="NCBI Taxonomy" id="269799"/>
    <lineage>
        <taxon>Bacteria</taxon>
        <taxon>Pseudomonadati</taxon>
        <taxon>Thermodesulfobacteriota</taxon>
        <taxon>Desulfuromonadia</taxon>
        <taxon>Geobacterales</taxon>
        <taxon>Geobacteraceae</taxon>
        <taxon>Geobacter</taxon>
    </lineage>
</organism>
<keyword evidence="3" id="KW-1185">Reference proteome</keyword>